<name>A0ABQ9WNS0_9EUKA</name>
<keyword evidence="2" id="KW-1185">Reference proteome</keyword>
<gene>
    <name evidence="1" type="ORF">BLNAU_24097</name>
</gene>
<accession>A0ABQ9WNS0</accession>
<evidence type="ECO:0000313" key="2">
    <source>
        <dbReference type="Proteomes" id="UP001281761"/>
    </source>
</evidence>
<dbReference type="EMBL" id="JARBJD010000569">
    <property type="protein sequence ID" value="KAK2940993.1"/>
    <property type="molecule type" value="Genomic_DNA"/>
</dbReference>
<evidence type="ECO:0000313" key="1">
    <source>
        <dbReference type="EMBL" id="KAK2940993.1"/>
    </source>
</evidence>
<dbReference type="Gene3D" id="3.90.1720.10">
    <property type="entry name" value="endopeptidase domain like (from Nostoc punctiforme)"/>
    <property type="match status" value="1"/>
</dbReference>
<sequence length="557" mass="64630">MHPRSGKFAHRTTLQSKRLCLTPFGALSNPKPKSNHKFIFPTTIVTPKQNPQTTSHPYIPAQCIIPLLPQRHKLQIPLSNNHCHHNKTTFNSNKTPTFHHSRTTFNHSKTTYRHSKTTFHHNRTTFNHNQILVSIRLLPRRNHKQFFHNSPNRHKSVQILKCQRLNISHHKHHKSPNCRSMNKSKGYICAYSNQRITTPVTLEGYPNEFYERDVITKYIRRTESILSSKKIDFSPFQTTTINPVTAPFPTWEHVFDHNNLTVNELLKGAKRQNIRKEIKDNAPFDFIPHFHGVVRLDQPLTWSDRCHRSNTATITVDQDSGFILNLTAADPEAWYCADHHAYTTSETQLFDTVFKAGTHLIKHKKWASPEEYQYVLQHGVNMFSFDSNVWTLLKNGLFLRKLLTKTYSMKEKDLLKFTTEQLGVELVQRSETLYHSGVISEIKTGDIFALHRLDGENQLRWYFTNSPITHVAIAVREQKEDGTDELFVYETSSIEFTSTVVPPWGVGFRKTPFMTWLAEFQSKGYSVAWLPIKQSLSDDFDVASATTWYDQHVNPSK</sequence>
<protein>
    <submittedName>
        <fullName evidence="1">Uncharacterized protein</fullName>
    </submittedName>
</protein>
<reference evidence="1 2" key="1">
    <citation type="journal article" date="2022" name="bioRxiv">
        <title>Genomics of Preaxostyla Flagellates Illuminates Evolutionary Transitions and the Path Towards Mitochondrial Loss.</title>
        <authorList>
            <person name="Novak L.V.F."/>
            <person name="Treitli S.C."/>
            <person name="Pyrih J."/>
            <person name="Halakuc P."/>
            <person name="Pipaliya S.V."/>
            <person name="Vacek V."/>
            <person name="Brzon O."/>
            <person name="Soukal P."/>
            <person name="Eme L."/>
            <person name="Dacks J.B."/>
            <person name="Karnkowska A."/>
            <person name="Elias M."/>
            <person name="Hampl V."/>
        </authorList>
    </citation>
    <scope>NUCLEOTIDE SEQUENCE [LARGE SCALE GENOMIC DNA]</scope>
    <source>
        <strain evidence="1">NAU3</strain>
        <tissue evidence="1">Gut</tissue>
    </source>
</reference>
<dbReference type="PANTHER" id="PTHR31354">
    <property type="entry name" value="OS01G0793500 PROTEIN"/>
    <property type="match status" value="1"/>
</dbReference>
<dbReference type="Proteomes" id="UP001281761">
    <property type="component" value="Unassembled WGS sequence"/>
</dbReference>
<comment type="caution">
    <text evidence="1">The sequence shown here is derived from an EMBL/GenBank/DDBJ whole genome shotgun (WGS) entry which is preliminary data.</text>
</comment>
<dbReference type="PANTHER" id="PTHR31354:SF2">
    <property type="entry name" value="OS01G0793500 PROTEIN"/>
    <property type="match status" value="1"/>
</dbReference>
<proteinExistence type="predicted"/>
<organism evidence="1 2">
    <name type="scientific">Blattamonas nauphoetae</name>
    <dbReference type="NCBI Taxonomy" id="2049346"/>
    <lineage>
        <taxon>Eukaryota</taxon>
        <taxon>Metamonada</taxon>
        <taxon>Preaxostyla</taxon>
        <taxon>Oxymonadida</taxon>
        <taxon>Blattamonas</taxon>
    </lineage>
</organism>